<feature type="region of interest" description="Disordered" evidence="1">
    <location>
        <begin position="90"/>
        <end position="123"/>
    </location>
</feature>
<proteinExistence type="predicted"/>
<accession>A0ABT3G6M7</accession>
<name>A0ABT3G6M7_9BACT</name>
<organism evidence="2 3">
    <name type="scientific">Luteolibacter rhizosphaerae</name>
    <dbReference type="NCBI Taxonomy" id="2989719"/>
    <lineage>
        <taxon>Bacteria</taxon>
        <taxon>Pseudomonadati</taxon>
        <taxon>Verrucomicrobiota</taxon>
        <taxon>Verrucomicrobiia</taxon>
        <taxon>Verrucomicrobiales</taxon>
        <taxon>Verrucomicrobiaceae</taxon>
        <taxon>Luteolibacter</taxon>
    </lineage>
</organism>
<feature type="compositionally biased region" description="Acidic residues" evidence="1">
    <location>
        <begin position="111"/>
        <end position="123"/>
    </location>
</feature>
<reference evidence="2" key="1">
    <citation type="submission" date="2022-10" db="EMBL/GenBank/DDBJ databases">
        <title>Luteolibacter sp. GHJ8, whole genome shotgun sequencing project.</title>
        <authorList>
            <person name="Zhao G."/>
            <person name="Shen L."/>
        </authorList>
    </citation>
    <scope>NUCLEOTIDE SEQUENCE</scope>
    <source>
        <strain evidence="2">GHJ8</strain>
    </source>
</reference>
<dbReference type="EMBL" id="JAPDDR010000009">
    <property type="protein sequence ID" value="MCW1915501.1"/>
    <property type="molecule type" value="Genomic_DNA"/>
</dbReference>
<evidence type="ECO:0000313" key="2">
    <source>
        <dbReference type="EMBL" id="MCW1915501.1"/>
    </source>
</evidence>
<comment type="caution">
    <text evidence="2">The sequence shown here is derived from an EMBL/GenBank/DDBJ whole genome shotgun (WGS) entry which is preliminary data.</text>
</comment>
<dbReference type="Proteomes" id="UP001165653">
    <property type="component" value="Unassembled WGS sequence"/>
</dbReference>
<dbReference type="InterPro" id="IPR021474">
    <property type="entry name" value="DUF3127"/>
</dbReference>
<evidence type="ECO:0000313" key="3">
    <source>
        <dbReference type="Proteomes" id="UP001165653"/>
    </source>
</evidence>
<keyword evidence="3" id="KW-1185">Reference proteome</keyword>
<protein>
    <submittedName>
        <fullName evidence="2">DUF3127 domain-containing protein</fullName>
    </submittedName>
</protein>
<gene>
    <name evidence="2" type="ORF">OJ996_18085</name>
</gene>
<dbReference type="Pfam" id="PF11325">
    <property type="entry name" value="DUF3127"/>
    <property type="match status" value="1"/>
</dbReference>
<dbReference type="RefSeq" id="WP_264515050.1">
    <property type="nucleotide sequence ID" value="NZ_JAPDDR010000009.1"/>
</dbReference>
<evidence type="ECO:0000256" key="1">
    <source>
        <dbReference type="SAM" id="MobiDB-lite"/>
    </source>
</evidence>
<sequence>MAQTFELEGTLKHILDLQTFASGFSKREFVIEVPDGKFPQMIKFECVKDKTAMLDKLGPGDTVKVSFDIRGSEYKERFYVNLNAWKITKTSGSTADDGDGHRTNSSMDASFDNEPDMSDDIPF</sequence>